<gene>
    <name evidence="8" type="ORF">UFOPK2366_00703</name>
</gene>
<feature type="domain" description="Amine oxidase" evidence="7">
    <location>
        <begin position="12"/>
        <end position="452"/>
    </location>
</feature>
<protein>
    <submittedName>
        <fullName evidence="8">Unannotated protein</fullName>
    </submittedName>
</protein>
<dbReference type="InterPro" id="IPR004572">
    <property type="entry name" value="Protoporphyrinogen_oxidase"/>
</dbReference>
<keyword evidence="4" id="KW-0560">Oxidoreductase</keyword>
<dbReference type="Gene3D" id="3.90.660.20">
    <property type="entry name" value="Protoporphyrinogen oxidase, mitochondrial, domain 2"/>
    <property type="match status" value="1"/>
</dbReference>
<dbReference type="PANTHER" id="PTHR42923">
    <property type="entry name" value="PROTOPORPHYRINOGEN OXIDASE"/>
    <property type="match status" value="1"/>
</dbReference>
<name>A0A6J6NT62_9ZZZZ</name>
<dbReference type="GO" id="GO:0004729">
    <property type="term" value="F:oxygen-dependent protoporphyrinogen oxidase activity"/>
    <property type="evidence" value="ECO:0007669"/>
    <property type="project" value="InterPro"/>
</dbReference>
<evidence type="ECO:0000256" key="4">
    <source>
        <dbReference type="ARBA" id="ARBA00023002"/>
    </source>
</evidence>
<dbReference type="InterPro" id="IPR036188">
    <property type="entry name" value="FAD/NAD-bd_sf"/>
</dbReference>
<evidence type="ECO:0000256" key="2">
    <source>
        <dbReference type="ARBA" id="ARBA00022630"/>
    </source>
</evidence>
<dbReference type="InterPro" id="IPR050464">
    <property type="entry name" value="Zeta_carotene_desat/Oxidored"/>
</dbReference>
<evidence type="ECO:0000259" key="7">
    <source>
        <dbReference type="Pfam" id="PF01593"/>
    </source>
</evidence>
<evidence type="ECO:0000256" key="3">
    <source>
        <dbReference type="ARBA" id="ARBA00022827"/>
    </source>
</evidence>
<dbReference type="EMBL" id="CAEZXM010000108">
    <property type="protein sequence ID" value="CAB4690001.1"/>
    <property type="molecule type" value="Genomic_DNA"/>
</dbReference>
<evidence type="ECO:0000256" key="1">
    <source>
        <dbReference type="ARBA" id="ARBA00001974"/>
    </source>
</evidence>
<reference evidence="8" key="1">
    <citation type="submission" date="2020-05" db="EMBL/GenBank/DDBJ databases">
        <authorList>
            <person name="Chiriac C."/>
            <person name="Salcher M."/>
            <person name="Ghai R."/>
            <person name="Kavagutti S V."/>
        </authorList>
    </citation>
    <scope>NUCLEOTIDE SEQUENCE</scope>
</reference>
<dbReference type="InterPro" id="IPR002937">
    <property type="entry name" value="Amino_oxidase"/>
</dbReference>
<proteinExistence type="predicted"/>
<dbReference type="Gene3D" id="1.10.3110.10">
    <property type="entry name" value="protoporphyrinogen ix oxidase, domain 3"/>
    <property type="match status" value="1"/>
</dbReference>
<keyword evidence="2" id="KW-0285">Flavoprotein</keyword>
<dbReference type="AlphaFoldDB" id="A0A6J6NT62"/>
<comment type="cofactor">
    <cofactor evidence="1">
        <name>FAD</name>
        <dbReference type="ChEBI" id="CHEBI:57692"/>
    </cofactor>
</comment>
<dbReference type="Pfam" id="PF01593">
    <property type="entry name" value="Amino_oxidase"/>
    <property type="match status" value="1"/>
</dbReference>
<dbReference type="GO" id="GO:0006783">
    <property type="term" value="P:heme biosynthetic process"/>
    <property type="evidence" value="ECO:0007669"/>
    <property type="project" value="UniProtKB-KW"/>
</dbReference>
<sequence length="461" mass="48564">MTRRVVVVGGGITGLTTAYRLRQLLPDAEIAVIESDHRVGGKISSSPFAGLDGIDEGADAFLTRIPFAVNLAAELGLTAQLTSPAVASAYVWWNAMHNIPEGLMLGVPTDLAKLAKSDLLTWPGKLRAALEPILPATGVGADSVGRLIRHRFGKQVHERLVDPLVGSIYAADTDRFSLSGVTQILDLASNNRSLLIGARRARRKAPPTAGPIFGAPSTGMATLTNTLAQSLRASGVTITTGCRVESIDRSGTGWLVNGEFADAVVLATPAKTTAPLVTPLSPDAGATLAKFDHAGVVMLTIALPGDHWPADYATHSGYLVPKPVQKWVTATSFASSKWAHWQPKTPEGGVILRISLGRDGLDLTDQPEDKLINAALSEVGTHVGFDLQPTEYRLTRWPAAFPQYRPGHAKRVLGIETALATDAPGIFVCGASYKGIGIPACVQQANSSAQGVAKYIGVVLS</sequence>
<dbReference type="PANTHER" id="PTHR42923:SF3">
    <property type="entry name" value="PROTOPORPHYRINOGEN OXIDASE"/>
    <property type="match status" value="1"/>
</dbReference>
<keyword evidence="3" id="KW-0274">FAD</keyword>
<dbReference type="SUPFAM" id="SSF54373">
    <property type="entry name" value="FAD-linked reductases, C-terminal domain"/>
    <property type="match status" value="1"/>
</dbReference>
<keyword evidence="5" id="KW-0350">Heme biosynthesis</keyword>
<comment type="pathway">
    <text evidence="6">Porphyrin-containing compound metabolism.</text>
</comment>
<accession>A0A6J6NT62</accession>
<evidence type="ECO:0000313" key="8">
    <source>
        <dbReference type="EMBL" id="CAB4690001.1"/>
    </source>
</evidence>
<evidence type="ECO:0000256" key="5">
    <source>
        <dbReference type="ARBA" id="ARBA00023133"/>
    </source>
</evidence>
<evidence type="ECO:0000256" key="6">
    <source>
        <dbReference type="ARBA" id="ARBA00023444"/>
    </source>
</evidence>
<organism evidence="8">
    <name type="scientific">freshwater metagenome</name>
    <dbReference type="NCBI Taxonomy" id="449393"/>
    <lineage>
        <taxon>unclassified sequences</taxon>
        <taxon>metagenomes</taxon>
        <taxon>ecological metagenomes</taxon>
    </lineage>
</organism>
<dbReference type="NCBIfam" id="TIGR00562">
    <property type="entry name" value="proto_IX_ox"/>
    <property type="match status" value="1"/>
</dbReference>
<dbReference type="SUPFAM" id="SSF51905">
    <property type="entry name" value="FAD/NAD(P)-binding domain"/>
    <property type="match status" value="1"/>
</dbReference>
<dbReference type="Gene3D" id="3.50.50.60">
    <property type="entry name" value="FAD/NAD(P)-binding domain"/>
    <property type="match status" value="1"/>
</dbReference>